<dbReference type="InterPro" id="IPR036322">
    <property type="entry name" value="WD40_repeat_dom_sf"/>
</dbReference>
<dbReference type="WBParaSite" id="Minc3s01467g24073">
    <property type="protein sequence ID" value="Minc3s01467g24073"/>
    <property type="gene ID" value="Minc3s01467g24073"/>
</dbReference>
<dbReference type="SUPFAM" id="SSF50978">
    <property type="entry name" value="WD40 repeat-like"/>
    <property type="match status" value="2"/>
</dbReference>
<dbReference type="PANTHER" id="PTHR45589">
    <property type="entry name" value="WD REPEAT DOMAIN 62, ISOFORM G"/>
    <property type="match status" value="1"/>
</dbReference>
<feature type="region of interest" description="Disordered" evidence="2">
    <location>
        <begin position="810"/>
        <end position="863"/>
    </location>
</feature>
<dbReference type="PROSITE" id="PS50082">
    <property type="entry name" value="WD_REPEATS_2"/>
    <property type="match status" value="1"/>
</dbReference>
<evidence type="ECO:0000313" key="4">
    <source>
        <dbReference type="WBParaSite" id="Minc3s01467g24073"/>
    </source>
</evidence>
<dbReference type="InterPro" id="IPR052779">
    <property type="entry name" value="WDR62"/>
</dbReference>
<keyword evidence="1" id="KW-0853">WD repeat</keyword>
<feature type="compositionally biased region" description="Polar residues" evidence="2">
    <location>
        <begin position="1205"/>
        <end position="1220"/>
    </location>
</feature>
<feature type="region of interest" description="Disordered" evidence="2">
    <location>
        <begin position="1029"/>
        <end position="1112"/>
    </location>
</feature>
<feature type="compositionally biased region" description="Polar residues" evidence="2">
    <location>
        <begin position="1245"/>
        <end position="1262"/>
    </location>
</feature>
<accession>A0A914MH03</accession>
<feature type="compositionally biased region" description="Low complexity" evidence="2">
    <location>
        <begin position="904"/>
        <end position="944"/>
    </location>
</feature>
<dbReference type="InterPro" id="IPR001680">
    <property type="entry name" value="WD40_rpt"/>
</dbReference>
<evidence type="ECO:0000256" key="2">
    <source>
        <dbReference type="SAM" id="MobiDB-lite"/>
    </source>
</evidence>
<dbReference type="Proteomes" id="UP000887563">
    <property type="component" value="Unplaced"/>
</dbReference>
<keyword evidence="3" id="KW-1185">Reference proteome</keyword>
<feature type="compositionally biased region" description="Gly residues" evidence="2">
    <location>
        <begin position="830"/>
        <end position="842"/>
    </location>
</feature>
<dbReference type="InterPro" id="IPR015943">
    <property type="entry name" value="WD40/YVTN_repeat-like_dom_sf"/>
</dbReference>
<feature type="region of interest" description="Disordered" evidence="2">
    <location>
        <begin position="896"/>
        <end position="944"/>
    </location>
</feature>
<dbReference type="Gene3D" id="2.130.10.10">
    <property type="entry name" value="YVTN repeat-like/Quinoprotein amine dehydrogenase"/>
    <property type="match status" value="3"/>
</dbReference>
<sequence length="1419" mass="157298">MSSTQLERVIGCTACSRSLAVNPTSGLICYPAGSAIVITNPYSQSKINLLSPGRCHLTCLAWSPCGQYIATGEFGTDPKVRIWAPTNCSSEPECELSWHRLGISCVGFSSDSELLVSVGNNHDKQIIVWEWKTKRKLAESRLTCQVNAMAQSANGKMFVTVGVRHVKFWYLERNGDNNNSVLLQGRSAILSEQRNNTFIACCCLPPQRTFVLTLTRLLIEFVDKKLVSLYQMGEEVPLALSCFSNFIFIGFWNGMIRIIDSTSMELIMELPKPLPLQKFSTEFERAINTSTPDEELKYPDVHSLVFHSASGVLSALYSDRSLYHWQLHLSVTEEGQQQQEESLIHQVVKLSSQHFHVGPIFDLETCDSPLIQGSDDFFLTAGADETVRFWSLSSSQPTNNSSSSTPELKKVLFLSSESGLLTEQLDKNFGGLLSDSLESTTGVRCLRLSSNNEHLACGRKNGNISIFDLRSPTCSILVEFEAHEREVLCLDYSNNSTKENFEKIGQLLASASRDCLIHIFDVEQNYAHLITLDEHRGPVITLKFIKPEEDSPPLLISFGGDHLLISREICFNTTTTKHLSTNILVQIDKWPNEKIPNCVAISKNKNILIGCQNRSLNEINCKTGQLLRTFDKVKIFGKNLEEEEEFGGGIRITKICVDPSGTLAAILCSDRSVHIFDLLEEKMCEGDGVGDDSSNRCGVIGLPSDCVTGLAFLPDCRRLLLVTYSGCIAIWRLFSTLQKRIPPKISLLCEQNSPTSPESASSNPKINKLTTDDILSVQLNFSNLANFVEQQQQQPPAIFSLSSVSSNIAANNNNKRPSTLQEADDELDSGIGGGGEGGGGTSSGATSADRGGQQKKQQQSFEIKRLNPLDASILFSKQEEGQSEIGGEVINSMLSHSSMSRPQHPNVSNPHNNNNLGTPQQNKQQHFFQHNQQQIKHTPTQQQQFSHFPLLYTHPSQQQQNLLLNQQLQQPKNSRSMSNLHSTSIINGQQQQSRERRKWNIGGINNNAAATVPQQHQQQQILNPTQIYLQNQNGGGNNKGDEGGGEENGSFTGRQTPSTHPPRSRSQSPSQLAMAILASEAAQAQTARPISPSVRSVDENEEEEEPLSRSRSIGNLWMTTTGRRRTSLHYTDDRKQNQREIAKSTTDLLLLNGKHKEDYQTNSSKLISNRLAESRQRLAQSIKDINRRISEPDIQPMLTSISKENANQITETPSSSSTTFRGGPRRGVQKKLDKQLQQQPPQPISARSFQHYNPGDWSTESSSNIKMNLMQPVGIRSATSLTPTATTTNNSSAHSPRSNYFAQKLASRSGSVAADSSITATTTPCNRSFTSELSQINNNLASFHFTSTGSKKMALHAQECIKEMQQASDKLLGTRQLIQFDPTINSEEKHQLLFNVNKAVTAFSKRMILEEEEHGGEQL</sequence>
<evidence type="ECO:0000313" key="3">
    <source>
        <dbReference type="Proteomes" id="UP000887563"/>
    </source>
</evidence>
<dbReference type="Pfam" id="PF00400">
    <property type="entry name" value="WD40"/>
    <property type="match status" value="4"/>
</dbReference>
<protein>
    <submittedName>
        <fullName evidence="4">WD_REPEATS_REGION domain-containing protein</fullName>
    </submittedName>
</protein>
<reference evidence="4" key="1">
    <citation type="submission" date="2022-11" db="UniProtKB">
        <authorList>
            <consortium name="WormBaseParasite"/>
        </authorList>
    </citation>
    <scope>IDENTIFICATION</scope>
</reference>
<proteinExistence type="predicted"/>
<feature type="repeat" description="WD" evidence="1">
    <location>
        <begin position="374"/>
        <end position="400"/>
    </location>
</feature>
<name>A0A914MH03_MELIC</name>
<organism evidence="3 4">
    <name type="scientific">Meloidogyne incognita</name>
    <name type="common">Southern root-knot nematode worm</name>
    <name type="synonym">Oxyuris incognita</name>
    <dbReference type="NCBI Taxonomy" id="6306"/>
    <lineage>
        <taxon>Eukaryota</taxon>
        <taxon>Metazoa</taxon>
        <taxon>Ecdysozoa</taxon>
        <taxon>Nematoda</taxon>
        <taxon>Chromadorea</taxon>
        <taxon>Rhabditida</taxon>
        <taxon>Tylenchina</taxon>
        <taxon>Tylenchomorpha</taxon>
        <taxon>Tylenchoidea</taxon>
        <taxon>Meloidogynidae</taxon>
        <taxon>Meloidogyninae</taxon>
        <taxon>Meloidogyne</taxon>
        <taxon>Meloidogyne incognita group</taxon>
    </lineage>
</organism>
<dbReference type="SMART" id="SM00320">
    <property type="entry name" value="WD40"/>
    <property type="match status" value="10"/>
</dbReference>
<evidence type="ECO:0000256" key="1">
    <source>
        <dbReference type="PROSITE-ProRule" id="PRU00221"/>
    </source>
</evidence>
<dbReference type="PANTHER" id="PTHR45589:SF1">
    <property type="entry name" value="WD REPEAT DOMAIN 62, ISOFORM G"/>
    <property type="match status" value="1"/>
</dbReference>
<feature type="region of interest" description="Disordered" evidence="2">
    <location>
        <begin position="1205"/>
        <end position="1262"/>
    </location>
</feature>